<dbReference type="Proteomes" id="UP000054018">
    <property type="component" value="Unassembled WGS sequence"/>
</dbReference>
<reference evidence="3" key="2">
    <citation type="submission" date="2015-01" db="EMBL/GenBank/DDBJ databases">
        <title>Evolutionary Origins and Diversification of the Mycorrhizal Mutualists.</title>
        <authorList>
            <consortium name="DOE Joint Genome Institute"/>
            <consortium name="Mycorrhizal Genomics Consortium"/>
            <person name="Kohler A."/>
            <person name="Kuo A."/>
            <person name="Nagy L.G."/>
            <person name="Floudas D."/>
            <person name="Copeland A."/>
            <person name="Barry K.W."/>
            <person name="Cichocki N."/>
            <person name="Veneault-Fourrey C."/>
            <person name="LaButti K."/>
            <person name="Lindquist E.A."/>
            <person name="Lipzen A."/>
            <person name="Lundell T."/>
            <person name="Morin E."/>
            <person name="Murat C."/>
            <person name="Riley R."/>
            <person name="Ohm R."/>
            <person name="Sun H."/>
            <person name="Tunlid A."/>
            <person name="Henrissat B."/>
            <person name="Grigoriev I.V."/>
            <person name="Hibbett D.S."/>
            <person name="Martin F."/>
        </authorList>
    </citation>
    <scope>NUCLEOTIDE SEQUENCE [LARGE SCALE GENOMIC DNA]</scope>
    <source>
        <strain evidence="3">441</strain>
    </source>
</reference>
<proteinExistence type="predicted"/>
<feature type="compositionally biased region" description="Polar residues" evidence="1">
    <location>
        <begin position="102"/>
        <end position="122"/>
    </location>
</feature>
<feature type="compositionally biased region" description="Polar residues" evidence="1">
    <location>
        <begin position="135"/>
        <end position="154"/>
    </location>
</feature>
<feature type="region of interest" description="Disordered" evidence="1">
    <location>
        <begin position="135"/>
        <end position="157"/>
    </location>
</feature>
<organism evidence="2 3">
    <name type="scientific">Pisolithus microcarpus 441</name>
    <dbReference type="NCBI Taxonomy" id="765257"/>
    <lineage>
        <taxon>Eukaryota</taxon>
        <taxon>Fungi</taxon>
        <taxon>Dikarya</taxon>
        <taxon>Basidiomycota</taxon>
        <taxon>Agaricomycotina</taxon>
        <taxon>Agaricomycetes</taxon>
        <taxon>Agaricomycetidae</taxon>
        <taxon>Boletales</taxon>
        <taxon>Sclerodermatineae</taxon>
        <taxon>Pisolithaceae</taxon>
        <taxon>Pisolithus</taxon>
    </lineage>
</organism>
<evidence type="ECO:0000313" key="3">
    <source>
        <dbReference type="Proteomes" id="UP000054018"/>
    </source>
</evidence>
<name>A0A0C9ZQD2_9AGAM</name>
<evidence type="ECO:0000256" key="1">
    <source>
        <dbReference type="SAM" id="MobiDB-lite"/>
    </source>
</evidence>
<keyword evidence="3" id="KW-1185">Reference proteome</keyword>
<reference evidence="2 3" key="1">
    <citation type="submission" date="2014-04" db="EMBL/GenBank/DDBJ databases">
        <authorList>
            <consortium name="DOE Joint Genome Institute"/>
            <person name="Kuo A."/>
            <person name="Kohler A."/>
            <person name="Costa M.D."/>
            <person name="Nagy L.G."/>
            <person name="Floudas D."/>
            <person name="Copeland A."/>
            <person name="Barry K.W."/>
            <person name="Cichocki N."/>
            <person name="Veneault-Fourrey C."/>
            <person name="LaButti K."/>
            <person name="Lindquist E.A."/>
            <person name="Lipzen A."/>
            <person name="Lundell T."/>
            <person name="Morin E."/>
            <person name="Murat C."/>
            <person name="Sun H."/>
            <person name="Tunlid A."/>
            <person name="Henrissat B."/>
            <person name="Grigoriev I.V."/>
            <person name="Hibbett D.S."/>
            <person name="Martin F."/>
            <person name="Nordberg H.P."/>
            <person name="Cantor M.N."/>
            <person name="Hua S.X."/>
        </authorList>
    </citation>
    <scope>NUCLEOTIDE SEQUENCE [LARGE SCALE GENOMIC DNA]</scope>
    <source>
        <strain evidence="2 3">441</strain>
    </source>
</reference>
<dbReference type="HOGENOM" id="CLU_1251106_0_0_1"/>
<sequence length="221" mass="24629">MLLRMWESGSTFWKLLNNEDYEALCHERNAKLNSGELVECTCRTRLDKGTKRTRQNLTTTRNSRHTFKSAATVPSDTEDEENGERDTSHVSAVAAHPEDRVTNPTAVPDTNTGKSSGTSIDTTSRLTPWLAARQTNHSSTAPHSAEQTGYSSTHYPDPPMTLRIPEINLDLTLRNLDQNYNTMWTQGDIGDTYRFDYEDGHGFDGGGRYGFGDQSGTSFGN</sequence>
<gene>
    <name evidence="2" type="ORF">PISMIDRAFT_11955</name>
</gene>
<dbReference type="EMBL" id="KN833745">
    <property type="protein sequence ID" value="KIK21933.1"/>
    <property type="molecule type" value="Genomic_DNA"/>
</dbReference>
<accession>A0A0C9ZQD2</accession>
<evidence type="ECO:0000313" key="2">
    <source>
        <dbReference type="EMBL" id="KIK21933.1"/>
    </source>
</evidence>
<protein>
    <submittedName>
        <fullName evidence="2">Uncharacterized protein</fullName>
    </submittedName>
</protein>
<dbReference type="AlphaFoldDB" id="A0A0C9ZQD2"/>
<feature type="region of interest" description="Disordered" evidence="1">
    <location>
        <begin position="51"/>
        <end position="122"/>
    </location>
</feature>